<keyword evidence="4" id="KW-0997">Cell inner membrane</keyword>
<evidence type="ECO:0000256" key="9">
    <source>
        <dbReference type="SAM" id="Phobius"/>
    </source>
</evidence>
<feature type="transmembrane region" description="Helical" evidence="9">
    <location>
        <begin position="20"/>
        <end position="37"/>
    </location>
</feature>
<reference evidence="10" key="2">
    <citation type="journal article" date="2020" name="Microorganisms">
        <title>Osmotic Adaptation and Compatible Solute Biosynthesis of Phototrophic Bacteria as Revealed from Genome Analyses.</title>
        <authorList>
            <person name="Imhoff J.F."/>
            <person name="Rahn T."/>
            <person name="Kunzel S."/>
            <person name="Keller A."/>
            <person name="Neulinger S.C."/>
        </authorList>
    </citation>
    <scope>NUCLEOTIDE SEQUENCE</scope>
    <source>
        <strain evidence="10">IM 151</strain>
    </source>
</reference>
<evidence type="ECO:0000256" key="7">
    <source>
        <dbReference type="ARBA" id="ARBA00023136"/>
    </source>
</evidence>
<feature type="transmembrane region" description="Helical" evidence="9">
    <location>
        <begin position="114"/>
        <end position="134"/>
    </location>
</feature>
<dbReference type="InterPro" id="IPR007272">
    <property type="entry name" value="Sulf_transp_TsuA/YedE"/>
</dbReference>
<comment type="similarity">
    <text evidence="8">Belongs to the TsuA/YedE (TC 9.B.102) family.</text>
</comment>
<keyword evidence="3" id="KW-1003">Cell membrane</keyword>
<feature type="transmembrane region" description="Helical" evidence="9">
    <location>
        <begin position="285"/>
        <end position="305"/>
    </location>
</feature>
<keyword evidence="7 9" id="KW-0472">Membrane</keyword>
<dbReference type="PANTHER" id="PTHR30574:SF1">
    <property type="entry name" value="SULPHUR TRANSPORT DOMAIN-CONTAINING PROTEIN"/>
    <property type="match status" value="1"/>
</dbReference>
<keyword evidence="2" id="KW-0813">Transport</keyword>
<sequence length="481" mass="50168">MIVSALETPGGRPAPPGRRAAAALLVLAALAAGAAVAVDGRLVYLAVYGAFGLAYGAVLQYGRFCMASAVRDLFAVGVVRMAVGVLIAVVLYALTAALVRGAGLSAFHASALGWHVPIGGAIFGLAMVFTGGCASSSLYKCGEGSLSALLVIVAISLSQAWFVSAGGWLDALVPASWAAEAAVQAQTMPAELDIGRGWFDQFLAGHVWGLQGGTLAERLGVEGRWLPVLLDTTLVAVLPALALLLLLYRLRFRRPWLKRSGVSAPGLADDLRGLAAMLGSSRNTAIAGLLLGLLAGLQMAVTSALREHWGILNFGEALAAAGFSSGLSLQDTVFDPGYWYITTQEAQLGGWIFERLGRPSMDNLFFGLDNGLPPPWLNAPLWMSAGIVVGAAVRANLVGEFKWKWPGLETALLALAGGALMGIGSRIGMGCNIGAFFATVTNGDPSGWLFLAGMSAGAFVGVRLLQRWIEWQASRQSGWSV</sequence>
<evidence type="ECO:0000256" key="4">
    <source>
        <dbReference type="ARBA" id="ARBA00022519"/>
    </source>
</evidence>
<dbReference type="Pfam" id="PF04143">
    <property type="entry name" value="Sulf_transp"/>
    <property type="match status" value="1"/>
</dbReference>
<evidence type="ECO:0000313" key="10">
    <source>
        <dbReference type="EMBL" id="MBK1711898.1"/>
    </source>
</evidence>
<evidence type="ECO:0000256" key="5">
    <source>
        <dbReference type="ARBA" id="ARBA00022692"/>
    </source>
</evidence>
<evidence type="ECO:0000313" key="11">
    <source>
        <dbReference type="Proteomes" id="UP001041814"/>
    </source>
</evidence>
<feature type="transmembrane region" description="Helical" evidence="9">
    <location>
        <begin position="146"/>
        <end position="169"/>
    </location>
</feature>
<feature type="transmembrane region" description="Helical" evidence="9">
    <location>
        <begin position="379"/>
        <end position="399"/>
    </location>
</feature>
<reference evidence="10" key="1">
    <citation type="submission" date="2017-08" db="EMBL/GenBank/DDBJ databases">
        <authorList>
            <person name="Imhoff J.F."/>
            <person name="Rahn T."/>
            <person name="Kuenzel S."/>
            <person name="Neulinger S.C."/>
        </authorList>
    </citation>
    <scope>NUCLEOTIDE SEQUENCE</scope>
    <source>
        <strain evidence="10">IM 151</strain>
    </source>
</reference>
<feature type="transmembrane region" description="Helical" evidence="9">
    <location>
        <begin position="411"/>
        <end position="440"/>
    </location>
</feature>
<feature type="transmembrane region" description="Helical" evidence="9">
    <location>
        <begin position="446"/>
        <end position="465"/>
    </location>
</feature>
<keyword evidence="5 9" id="KW-0812">Transmembrane</keyword>
<keyword evidence="11" id="KW-1185">Reference proteome</keyword>
<feature type="transmembrane region" description="Helical" evidence="9">
    <location>
        <begin position="225"/>
        <end position="248"/>
    </location>
</feature>
<dbReference type="PANTHER" id="PTHR30574">
    <property type="entry name" value="INNER MEMBRANE PROTEIN YEDE"/>
    <property type="match status" value="1"/>
</dbReference>
<comment type="caution">
    <text evidence="10">The sequence shown here is derived from an EMBL/GenBank/DDBJ whole genome shotgun (WGS) entry which is preliminary data.</text>
</comment>
<evidence type="ECO:0000256" key="6">
    <source>
        <dbReference type="ARBA" id="ARBA00022989"/>
    </source>
</evidence>
<dbReference type="Proteomes" id="UP001041814">
    <property type="component" value="Unassembled WGS sequence"/>
</dbReference>
<organism evidence="10 11">
    <name type="scientific">Rubrivivax gelatinosus</name>
    <name type="common">Rhodocyclus gelatinosus</name>
    <name type="synonym">Rhodopseudomonas gelatinosa</name>
    <dbReference type="NCBI Taxonomy" id="28068"/>
    <lineage>
        <taxon>Bacteria</taxon>
        <taxon>Pseudomonadati</taxon>
        <taxon>Pseudomonadota</taxon>
        <taxon>Betaproteobacteria</taxon>
        <taxon>Burkholderiales</taxon>
        <taxon>Sphaerotilaceae</taxon>
        <taxon>Rubrivivax</taxon>
    </lineage>
</organism>
<name>A0ABS1DPF5_RUBGE</name>
<comment type="subcellular location">
    <subcellularLocation>
        <location evidence="1">Cell inner membrane</location>
        <topology evidence="1">Multi-pass membrane protein</topology>
    </subcellularLocation>
</comment>
<protein>
    <recommendedName>
        <fullName evidence="12">Sulphur transport domain-containing protein</fullName>
    </recommendedName>
</protein>
<evidence type="ECO:0000256" key="3">
    <source>
        <dbReference type="ARBA" id="ARBA00022475"/>
    </source>
</evidence>
<evidence type="ECO:0000256" key="1">
    <source>
        <dbReference type="ARBA" id="ARBA00004429"/>
    </source>
</evidence>
<feature type="transmembrane region" description="Helical" evidence="9">
    <location>
        <begin position="43"/>
        <end position="61"/>
    </location>
</feature>
<dbReference type="EMBL" id="NRRU01000008">
    <property type="protein sequence ID" value="MBK1711898.1"/>
    <property type="molecule type" value="Genomic_DNA"/>
</dbReference>
<keyword evidence="6 9" id="KW-1133">Transmembrane helix</keyword>
<evidence type="ECO:0000256" key="2">
    <source>
        <dbReference type="ARBA" id="ARBA00022448"/>
    </source>
</evidence>
<evidence type="ECO:0008006" key="12">
    <source>
        <dbReference type="Google" id="ProtNLM"/>
    </source>
</evidence>
<evidence type="ECO:0000256" key="8">
    <source>
        <dbReference type="ARBA" id="ARBA00035655"/>
    </source>
</evidence>
<feature type="transmembrane region" description="Helical" evidence="9">
    <location>
        <begin position="73"/>
        <end position="94"/>
    </location>
</feature>
<accession>A0ABS1DPF5</accession>
<proteinExistence type="inferred from homology"/>
<gene>
    <name evidence="10" type="ORF">CKO43_03775</name>
</gene>